<keyword evidence="5" id="KW-0677">Repeat</keyword>
<keyword evidence="8" id="KW-0472">Membrane</keyword>
<evidence type="ECO:0000256" key="4">
    <source>
        <dbReference type="ARBA" id="ARBA00022692"/>
    </source>
</evidence>
<dbReference type="EMBL" id="MN740328">
    <property type="protein sequence ID" value="QHU00675.1"/>
    <property type="molecule type" value="Genomic_DNA"/>
</dbReference>
<dbReference type="GO" id="GO:0022857">
    <property type="term" value="F:transmembrane transporter activity"/>
    <property type="evidence" value="ECO:0007669"/>
    <property type="project" value="TreeGrafter"/>
</dbReference>
<evidence type="ECO:0000256" key="5">
    <source>
        <dbReference type="ARBA" id="ARBA00022737"/>
    </source>
</evidence>
<comment type="similarity">
    <text evidence="2">Belongs to the mitochondrial carrier (TC 2.A.29) family.</text>
</comment>
<dbReference type="SUPFAM" id="SSF103506">
    <property type="entry name" value="Mitochondrial carrier"/>
    <property type="match status" value="1"/>
</dbReference>
<keyword evidence="4" id="KW-0812">Transmembrane</keyword>
<dbReference type="AlphaFoldDB" id="A0A6C0J4P9"/>
<dbReference type="GO" id="GO:0031966">
    <property type="term" value="C:mitochondrial membrane"/>
    <property type="evidence" value="ECO:0007669"/>
    <property type="project" value="UniProtKB-SubCell"/>
</dbReference>
<dbReference type="Pfam" id="PF00153">
    <property type="entry name" value="Mito_carr"/>
    <property type="match status" value="2"/>
</dbReference>
<comment type="subcellular location">
    <subcellularLocation>
        <location evidence="1">Mitochondrion membrane</location>
        <topology evidence="1">Multi-pass membrane protein</topology>
    </subcellularLocation>
</comment>
<proteinExistence type="inferred from homology"/>
<dbReference type="InterPro" id="IPR050567">
    <property type="entry name" value="Mitochondrial_Carrier"/>
</dbReference>
<evidence type="ECO:0000256" key="8">
    <source>
        <dbReference type="ARBA" id="ARBA00023136"/>
    </source>
</evidence>
<protein>
    <recommendedName>
        <fullName evidence="10">Mitochondrial carrier protein</fullName>
    </recommendedName>
</protein>
<dbReference type="PROSITE" id="PS50920">
    <property type="entry name" value="SOLCAR"/>
    <property type="match status" value="2"/>
</dbReference>
<evidence type="ECO:0000313" key="9">
    <source>
        <dbReference type="EMBL" id="QHU00675.1"/>
    </source>
</evidence>
<dbReference type="InterPro" id="IPR018108">
    <property type="entry name" value="MCP_transmembrane"/>
</dbReference>
<evidence type="ECO:0008006" key="10">
    <source>
        <dbReference type="Google" id="ProtNLM"/>
    </source>
</evidence>
<evidence type="ECO:0000256" key="7">
    <source>
        <dbReference type="ARBA" id="ARBA00023128"/>
    </source>
</evidence>
<organism evidence="9">
    <name type="scientific">viral metagenome</name>
    <dbReference type="NCBI Taxonomy" id="1070528"/>
    <lineage>
        <taxon>unclassified sequences</taxon>
        <taxon>metagenomes</taxon>
        <taxon>organismal metagenomes</taxon>
    </lineage>
</organism>
<accession>A0A6C0J4P9</accession>
<keyword evidence="3" id="KW-0813">Transport</keyword>
<dbReference type="Gene3D" id="1.50.40.10">
    <property type="entry name" value="Mitochondrial carrier domain"/>
    <property type="match status" value="2"/>
</dbReference>
<dbReference type="InterPro" id="IPR023395">
    <property type="entry name" value="MCP_dom_sf"/>
</dbReference>
<reference evidence="9" key="1">
    <citation type="journal article" date="2020" name="Nature">
        <title>Giant virus diversity and host interactions through global metagenomics.</title>
        <authorList>
            <person name="Schulz F."/>
            <person name="Roux S."/>
            <person name="Paez-Espino D."/>
            <person name="Jungbluth S."/>
            <person name="Walsh D.A."/>
            <person name="Denef V.J."/>
            <person name="McMahon K.D."/>
            <person name="Konstantinidis K.T."/>
            <person name="Eloe-Fadrosh E.A."/>
            <person name="Kyrpides N.C."/>
            <person name="Woyke T."/>
        </authorList>
    </citation>
    <scope>NUCLEOTIDE SEQUENCE</scope>
    <source>
        <strain evidence="9">GVMAG-M-3300025860-20</strain>
    </source>
</reference>
<name>A0A6C0J4P9_9ZZZZ</name>
<evidence type="ECO:0000256" key="6">
    <source>
        <dbReference type="ARBA" id="ARBA00022989"/>
    </source>
</evidence>
<evidence type="ECO:0000256" key="3">
    <source>
        <dbReference type="ARBA" id="ARBA00022448"/>
    </source>
</evidence>
<evidence type="ECO:0000256" key="1">
    <source>
        <dbReference type="ARBA" id="ARBA00004225"/>
    </source>
</evidence>
<keyword evidence="7" id="KW-0496">Mitochondrion</keyword>
<evidence type="ECO:0000256" key="2">
    <source>
        <dbReference type="ARBA" id="ARBA00006375"/>
    </source>
</evidence>
<dbReference type="PANTHER" id="PTHR45624:SF10">
    <property type="entry name" value="SLC (SOLUTE CARRIER) HOMOLOG"/>
    <property type="match status" value="1"/>
</dbReference>
<keyword evidence="6" id="KW-1133">Transmembrane helix</keyword>
<dbReference type="PANTHER" id="PTHR45624">
    <property type="entry name" value="MITOCHONDRIAL BASIC AMINO ACIDS TRANSPORTER-RELATED"/>
    <property type="match status" value="1"/>
</dbReference>
<sequence length="239" mass="27846">MENKYKEHIKLFIPGYLQGITRVCISYPFDYIRIKLQSNQEKNTIDAIQKHYKGSLRGLFIPLIAVPIDRAITFAMYENLKNEYKSPFLASIIPSIISNIYMIPINSINSNYIYNTNLNFKKTILHNLNKNIYNGFNIEILRNTLSSFLFLYSYNFYSKYFDSSFCNGTLASLTMWSVTYPLDTIKTNKFIFKNKSYGQILRTFNITMLYKGISLVYLRALPSAGGGMYIYEKVKNIIK</sequence>